<dbReference type="PANTHER" id="PTHR12775:SF2">
    <property type="entry name" value="REPLICATION TERMINATION FACTOR 2"/>
    <property type="match status" value="1"/>
</dbReference>
<dbReference type="AlphaFoldDB" id="A0A9I9CJZ4"/>
<proteinExistence type="predicted"/>
<accession>A0A9I9CJZ4</accession>
<sequence>MTSPVTKHLPTVASLSFYFTLNGKPLLGSTTFSLIPPFFTLILRTRVLRGGGDGGATGAESHDCYLSMYAEKKPVKADPDEQRLSKWVNCALSNEPLRLYHINLMPFVDELTSSSVQSVEAEIDANKLAVRTCSAKIQALLGEN</sequence>
<dbReference type="GO" id="GO:0005634">
    <property type="term" value="C:nucleus"/>
    <property type="evidence" value="ECO:0007669"/>
    <property type="project" value="TreeGrafter"/>
</dbReference>
<dbReference type="EnsemblPlants" id="MELO3C004727.2.1">
    <property type="protein sequence ID" value="MELO3C004727.2.1"/>
    <property type="gene ID" value="MELO3C004727.2"/>
</dbReference>
<evidence type="ECO:0000313" key="1">
    <source>
        <dbReference type="EnsemblPlants" id="MELO3C004727.2.1"/>
    </source>
</evidence>
<protein>
    <submittedName>
        <fullName evidence="1">Uncharacterized protein</fullName>
    </submittedName>
</protein>
<organism evidence="1">
    <name type="scientific">Cucumis melo</name>
    <name type="common">Muskmelon</name>
    <dbReference type="NCBI Taxonomy" id="3656"/>
    <lineage>
        <taxon>Eukaryota</taxon>
        <taxon>Viridiplantae</taxon>
        <taxon>Streptophyta</taxon>
        <taxon>Embryophyta</taxon>
        <taxon>Tracheophyta</taxon>
        <taxon>Spermatophyta</taxon>
        <taxon>Magnoliopsida</taxon>
        <taxon>eudicotyledons</taxon>
        <taxon>Gunneridae</taxon>
        <taxon>Pentapetalae</taxon>
        <taxon>rosids</taxon>
        <taxon>fabids</taxon>
        <taxon>Cucurbitales</taxon>
        <taxon>Cucurbitaceae</taxon>
        <taxon>Benincaseae</taxon>
        <taxon>Cucumis</taxon>
    </lineage>
</organism>
<name>A0A9I9CJZ4_CUCME</name>
<dbReference type="GO" id="GO:0006274">
    <property type="term" value="P:DNA replication termination"/>
    <property type="evidence" value="ECO:0007669"/>
    <property type="project" value="TreeGrafter"/>
</dbReference>
<reference evidence="1" key="1">
    <citation type="submission" date="2023-03" db="UniProtKB">
        <authorList>
            <consortium name="EnsemblPlants"/>
        </authorList>
    </citation>
    <scope>IDENTIFICATION</scope>
</reference>
<dbReference type="InterPro" id="IPR006735">
    <property type="entry name" value="Rtf2"/>
</dbReference>
<dbReference type="Gramene" id="MELO3C004727.2.1">
    <property type="protein sequence ID" value="MELO3C004727.2.1"/>
    <property type="gene ID" value="MELO3C004727.2"/>
</dbReference>
<dbReference type="Pfam" id="PF04641">
    <property type="entry name" value="Rtf2"/>
    <property type="match status" value="1"/>
</dbReference>
<dbReference type="PANTHER" id="PTHR12775">
    <property type="entry name" value="PROTEIN C20ORF43 HOMOLOG"/>
    <property type="match status" value="1"/>
</dbReference>